<sequence>MRAKNLDARKDQRNGLLQSGESSVFRTERHQDQEDQSPKDQSVEPQHLSEDTPTGSKRPLHHHTASPTVPTFSGETSLTHNLTVVEGRLEQMGVIYLFRIDAHGPAEKLLALSISHSHHIGLQRYQVVEKLGIFESEMARRFWWCIYLMDRRLAIETGRPFLIQDVNVDIGLPRTVSDEWLSRCRGTSHLIRADDATIERSHTTVPYLIAMTSYSRVIGKVWEALYGASTAHSSPSSFLNEYLELLITQSQKDLQPEFSYDPRRPGSYRASGLAWWQIKQQLIMRTRWASLYLLIRKPMLQQAGSLHSPQATENEVICMRLVQGISDDFKNVPEDHHPKYTFPFLHYLASATIIALGLIIKQHSFKQTYGRMTLETARSLKKHCHKTWVSGKMARAVWKLNQMAEATLSPGFCSPGDQENNQMTSSSQGSSQSHQIRGMNQHIQDCSISPAQSVLDTTLRADVTVSASHQGISQLESDCQALTGQPLYSNLADGHSKVAQPLDLKTDEIMTNDFDFEQGQKILHVSSGVQRMNSLNEAGTAHGTEKGEMNIVNSENMDFNFQEKEAKAMTGSHVQEIGPFAPDPNAWLPGEIIDGGMEWLQTLFANDLDSDVPFDWT</sequence>
<evidence type="ECO:0000256" key="1">
    <source>
        <dbReference type="ARBA" id="ARBA00023015"/>
    </source>
</evidence>
<dbReference type="STRING" id="416450.A0A1V6PTF8"/>
<evidence type="ECO:0000256" key="5">
    <source>
        <dbReference type="SAM" id="MobiDB-lite"/>
    </source>
</evidence>
<keyword evidence="2" id="KW-0238">DNA-binding</keyword>
<comment type="caution">
    <text evidence="7">The sequence shown here is derived from an EMBL/GenBank/DDBJ whole genome shotgun (WGS) entry which is preliminary data.</text>
</comment>
<feature type="compositionally biased region" description="Polar residues" evidence="5">
    <location>
        <begin position="65"/>
        <end position="74"/>
    </location>
</feature>
<evidence type="ECO:0000256" key="4">
    <source>
        <dbReference type="ARBA" id="ARBA00023242"/>
    </source>
</evidence>
<feature type="compositionally biased region" description="Polar residues" evidence="5">
    <location>
        <begin position="15"/>
        <end position="25"/>
    </location>
</feature>
<dbReference type="SMART" id="SM00906">
    <property type="entry name" value="Fungal_trans"/>
    <property type="match status" value="1"/>
</dbReference>
<feature type="region of interest" description="Disordered" evidence="5">
    <location>
        <begin position="1"/>
        <end position="74"/>
    </location>
</feature>
<dbReference type="CDD" id="cd12148">
    <property type="entry name" value="fungal_TF_MHR"/>
    <property type="match status" value="1"/>
</dbReference>
<dbReference type="Pfam" id="PF04082">
    <property type="entry name" value="Fungal_trans"/>
    <property type="match status" value="1"/>
</dbReference>
<keyword evidence="4" id="KW-0539">Nucleus</keyword>
<name>A0A1V6PTF8_9EURO</name>
<organism evidence="7 8">
    <name type="scientific">Penicillium antarcticum</name>
    <dbReference type="NCBI Taxonomy" id="416450"/>
    <lineage>
        <taxon>Eukaryota</taxon>
        <taxon>Fungi</taxon>
        <taxon>Dikarya</taxon>
        <taxon>Ascomycota</taxon>
        <taxon>Pezizomycotina</taxon>
        <taxon>Eurotiomycetes</taxon>
        <taxon>Eurotiomycetidae</taxon>
        <taxon>Eurotiales</taxon>
        <taxon>Aspergillaceae</taxon>
        <taxon>Penicillium</taxon>
    </lineage>
</organism>
<dbReference type="AlphaFoldDB" id="A0A1V6PTF8"/>
<evidence type="ECO:0000256" key="3">
    <source>
        <dbReference type="ARBA" id="ARBA00023163"/>
    </source>
</evidence>
<evidence type="ECO:0000313" key="7">
    <source>
        <dbReference type="EMBL" id="OQD79977.1"/>
    </source>
</evidence>
<dbReference type="GO" id="GO:0006351">
    <property type="term" value="P:DNA-templated transcription"/>
    <property type="evidence" value="ECO:0007669"/>
    <property type="project" value="InterPro"/>
</dbReference>
<dbReference type="GO" id="GO:0008270">
    <property type="term" value="F:zinc ion binding"/>
    <property type="evidence" value="ECO:0007669"/>
    <property type="project" value="InterPro"/>
</dbReference>
<feature type="compositionally biased region" description="Basic and acidic residues" evidence="5">
    <location>
        <begin position="1"/>
        <end position="13"/>
    </location>
</feature>
<feature type="compositionally biased region" description="Basic and acidic residues" evidence="5">
    <location>
        <begin position="26"/>
        <end position="50"/>
    </location>
</feature>
<evidence type="ECO:0000313" key="8">
    <source>
        <dbReference type="Proteomes" id="UP000191672"/>
    </source>
</evidence>
<feature type="domain" description="Xylanolytic transcriptional activator regulatory" evidence="6">
    <location>
        <begin position="106"/>
        <end position="179"/>
    </location>
</feature>
<dbReference type="InterPro" id="IPR007219">
    <property type="entry name" value="XnlR_reg_dom"/>
</dbReference>
<proteinExistence type="predicted"/>
<protein>
    <recommendedName>
        <fullName evidence="6">Xylanolytic transcriptional activator regulatory domain-containing protein</fullName>
    </recommendedName>
</protein>
<evidence type="ECO:0000256" key="2">
    <source>
        <dbReference type="ARBA" id="ARBA00023125"/>
    </source>
</evidence>
<feature type="region of interest" description="Disordered" evidence="5">
    <location>
        <begin position="409"/>
        <end position="439"/>
    </location>
</feature>
<gene>
    <name evidence="7" type="ORF">PENANT_c041G06254</name>
</gene>
<dbReference type="EMBL" id="MDYN01000041">
    <property type="protein sequence ID" value="OQD79977.1"/>
    <property type="molecule type" value="Genomic_DNA"/>
</dbReference>
<dbReference type="GO" id="GO:0000435">
    <property type="term" value="P:positive regulation of transcription from RNA polymerase II promoter by galactose"/>
    <property type="evidence" value="ECO:0007669"/>
    <property type="project" value="TreeGrafter"/>
</dbReference>
<accession>A0A1V6PTF8</accession>
<evidence type="ECO:0000259" key="6">
    <source>
        <dbReference type="SMART" id="SM00906"/>
    </source>
</evidence>
<reference evidence="8" key="1">
    <citation type="journal article" date="2017" name="Nat. Microbiol.">
        <title>Global analysis of biosynthetic gene clusters reveals vast potential of secondary metabolite production in Penicillium species.</title>
        <authorList>
            <person name="Nielsen J.C."/>
            <person name="Grijseels S."/>
            <person name="Prigent S."/>
            <person name="Ji B."/>
            <person name="Dainat J."/>
            <person name="Nielsen K.F."/>
            <person name="Frisvad J.C."/>
            <person name="Workman M."/>
            <person name="Nielsen J."/>
        </authorList>
    </citation>
    <scope>NUCLEOTIDE SEQUENCE [LARGE SCALE GENOMIC DNA]</scope>
    <source>
        <strain evidence="8">IBT 31811</strain>
    </source>
</reference>
<keyword evidence="3" id="KW-0804">Transcription</keyword>
<dbReference type="GO" id="GO:0000981">
    <property type="term" value="F:DNA-binding transcription factor activity, RNA polymerase II-specific"/>
    <property type="evidence" value="ECO:0007669"/>
    <property type="project" value="TreeGrafter"/>
</dbReference>
<keyword evidence="8" id="KW-1185">Reference proteome</keyword>
<dbReference type="PANTHER" id="PTHR47424">
    <property type="entry name" value="REGULATORY PROTEIN GAL4"/>
    <property type="match status" value="1"/>
</dbReference>
<dbReference type="GO" id="GO:0000978">
    <property type="term" value="F:RNA polymerase II cis-regulatory region sequence-specific DNA binding"/>
    <property type="evidence" value="ECO:0007669"/>
    <property type="project" value="TreeGrafter"/>
</dbReference>
<dbReference type="GO" id="GO:0005634">
    <property type="term" value="C:nucleus"/>
    <property type="evidence" value="ECO:0007669"/>
    <property type="project" value="TreeGrafter"/>
</dbReference>
<dbReference type="PANTHER" id="PTHR47424:SF3">
    <property type="entry name" value="REGULATORY PROTEIN GAL4"/>
    <property type="match status" value="1"/>
</dbReference>
<dbReference type="InterPro" id="IPR051127">
    <property type="entry name" value="Fungal_SecMet_Regulators"/>
</dbReference>
<keyword evidence="1" id="KW-0805">Transcription regulation</keyword>
<dbReference type="Proteomes" id="UP000191672">
    <property type="component" value="Unassembled WGS sequence"/>
</dbReference>
<feature type="compositionally biased region" description="Low complexity" evidence="5">
    <location>
        <begin position="425"/>
        <end position="435"/>
    </location>
</feature>